<keyword evidence="2" id="KW-1185">Reference proteome</keyword>
<accession>A0A401JHI3</accession>
<evidence type="ECO:0000313" key="1">
    <source>
        <dbReference type="EMBL" id="GBL47461.1"/>
    </source>
</evidence>
<proteinExistence type="predicted"/>
<protein>
    <recommendedName>
        <fullName evidence="3">DUF4160 domain-containing protein</fullName>
    </recommendedName>
</protein>
<evidence type="ECO:0008006" key="3">
    <source>
        <dbReference type="Google" id="ProtNLM"/>
    </source>
</evidence>
<gene>
    <name evidence="1" type="ORF">SFMTTN_3301</name>
</gene>
<organism evidence="1 2">
    <name type="scientific">Sulfuriferula multivorans</name>
    <dbReference type="NCBI Taxonomy" id="1559896"/>
    <lineage>
        <taxon>Bacteria</taxon>
        <taxon>Pseudomonadati</taxon>
        <taxon>Pseudomonadota</taxon>
        <taxon>Betaproteobacteria</taxon>
        <taxon>Nitrosomonadales</taxon>
        <taxon>Sulfuricellaceae</taxon>
        <taxon>Sulfuriferula</taxon>
    </lineage>
</organism>
<dbReference type="OrthoDB" id="122670at2"/>
<dbReference type="RefSeq" id="WP_124706221.1">
    <property type="nucleotide sequence ID" value="NZ_BGOW01000044.1"/>
</dbReference>
<name>A0A401JHI3_9PROT</name>
<comment type="caution">
    <text evidence="1">The sequence shown here is derived from an EMBL/GenBank/DDBJ whole genome shotgun (WGS) entry which is preliminary data.</text>
</comment>
<sequence length="80" mass="9275">MPVILRYKGYKLFFYSNEGNPLEPLHIHVRKGESVAKFWIAQDVSLASSYGLSATELNDIAQFVHNNREIIERAWNEFFG</sequence>
<dbReference type="InterPro" id="IPR025427">
    <property type="entry name" value="DUF4160"/>
</dbReference>
<dbReference type="Proteomes" id="UP000286806">
    <property type="component" value="Unassembled WGS sequence"/>
</dbReference>
<reference evidence="1 2" key="1">
    <citation type="journal article" date="2019" name="Front. Microbiol.">
        <title>Genomes of Neutrophilic Sulfur-Oxidizing Chemolithoautotrophs Representing 9 Proteobacterial Species From 8 Genera.</title>
        <authorList>
            <person name="Watanabe T."/>
            <person name="Kojima H."/>
            <person name="Umezawa K."/>
            <person name="Hori C."/>
            <person name="Takasuka T.E."/>
            <person name="Kato Y."/>
            <person name="Fukui M."/>
        </authorList>
    </citation>
    <scope>NUCLEOTIDE SEQUENCE [LARGE SCALE GENOMIC DNA]</scope>
    <source>
        <strain evidence="1 2">TTN</strain>
    </source>
</reference>
<dbReference type="AlphaFoldDB" id="A0A401JHI3"/>
<dbReference type="EMBL" id="BGOW01000044">
    <property type="protein sequence ID" value="GBL47461.1"/>
    <property type="molecule type" value="Genomic_DNA"/>
</dbReference>
<dbReference type="Pfam" id="PF13711">
    <property type="entry name" value="DUF4160"/>
    <property type="match status" value="1"/>
</dbReference>
<evidence type="ECO:0000313" key="2">
    <source>
        <dbReference type="Proteomes" id="UP000286806"/>
    </source>
</evidence>